<dbReference type="SUPFAM" id="SSF54236">
    <property type="entry name" value="Ubiquitin-like"/>
    <property type="match status" value="1"/>
</dbReference>
<proteinExistence type="predicted"/>
<accession>A0AAD5TRZ8</accession>
<evidence type="ECO:0000313" key="2">
    <source>
        <dbReference type="EMBL" id="KAJ3185461.1"/>
    </source>
</evidence>
<dbReference type="InterPro" id="IPR029071">
    <property type="entry name" value="Ubiquitin-like_domsf"/>
</dbReference>
<dbReference type="EMBL" id="JADGJQ010000001">
    <property type="protein sequence ID" value="KAJ3185461.1"/>
    <property type="molecule type" value="Genomic_DNA"/>
</dbReference>
<feature type="region of interest" description="Disordered" evidence="1">
    <location>
        <begin position="99"/>
        <end position="120"/>
    </location>
</feature>
<evidence type="ECO:0008006" key="4">
    <source>
        <dbReference type="Google" id="ProtNLM"/>
    </source>
</evidence>
<dbReference type="Proteomes" id="UP001212152">
    <property type="component" value="Unassembled WGS sequence"/>
</dbReference>
<evidence type="ECO:0000256" key="1">
    <source>
        <dbReference type="SAM" id="MobiDB-lite"/>
    </source>
</evidence>
<dbReference type="Gene3D" id="3.10.20.90">
    <property type="entry name" value="Phosphatidylinositol 3-kinase Catalytic Subunit, Chain A, domain 1"/>
    <property type="match status" value="1"/>
</dbReference>
<sequence>MYVRIKHHKRTYFVECASTSTVGSLKPKLLAQAGTTADVKLHIAGKTPGTYSSLEDAAVLEQVGIVDEQVLYAAFWVAGEGTATESWEAIAVPEFEPLVHDDDWPGEAGDDPKGKGKASA</sequence>
<keyword evidence="3" id="KW-1185">Reference proteome</keyword>
<dbReference type="AlphaFoldDB" id="A0AAD5TRZ8"/>
<name>A0AAD5TRZ8_9FUNG</name>
<gene>
    <name evidence="2" type="ORF">HDU87_000082</name>
</gene>
<protein>
    <recommendedName>
        <fullName evidence="4">Ubiquitin-like domain-containing protein</fullName>
    </recommendedName>
</protein>
<comment type="caution">
    <text evidence="2">The sequence shown here is derived from an EMBL/GenBank/DDBJ whole genome shotgun (WGS) entry which is preliminary data.</text>
</comment>
<evidence type="ECO:0000313" key="3">
    <source>
        <dbReference type="Proteomes" id="UP001212152"/>
    </source>
</evidence>
<reference evidence="2" key="1">
    <citation type="submission" date="2020-05" db="EMBL/GenBank/DDBJ databases">
        <title>Phylogenomic resolution of chytrid fungi.</title>
        <authorList>
            <person name="Stajich J.E."/>
            <person name="Amses K."/>
            <person name="Simmons R."/>
            <person name="Seto K."/>
            <person name="Myers J."/>
            <person name="Bonds A."/>
            <person name="Quandt C.A."/>
            <person name="Barry K."/>
            <person name="Liu P."/>
            <person name="Grigoriev I."/>
            <person name="Longcore J.E."/>
            <person name="James T.Y."/>
        </authorList>
    </citation>
    <scope>NUCLEOTIDE SEQUENCE</scope>
    <source>
        <strain evidence="2">JEL0379</strain>
    </source>
</reference>
<organism evidence="2 3">
    <name type="scientific">Geranomyces variabilis</name>
    <dbReference type="NCBI Taxonomy" id="109894"/>
    <lineage>
        <taxon>Eukaryota</taxon>
        <taxon>Fungi</taxon>
        <taxon>Fungi incertae sedis</taxon>
        <taxon>Chytridiomycota</taxon>
        <taxon>Chytridiomycota incertae sedis</taxon>
        <taxon>Chytridiomycetes</taxon>
        <taxon>Spizellomycetales</taxon>
        <taxon>Powellomycetaceae</taxon>
        <taxon>Geranomyces</taxon>
    </lineage>
</organism>